<evidence type="ECO:0000256" key="1">
    <source>
        <dbReference type="SAM" id="Phobius"/>
    </source>
</evidence>
<feature type="transmembrane region" description="Helical" evidence="1">
    <location>
        <begin position="12"/>
        <end position="32"/>
    </location>
</feature>
<keyword evidence="1" id="KW-0812">Transmembrane</keyword>
<dbReference type="STRING" id="198092.SAMN02745194_00626"/>
<evidence type="ECO:0000313" key="2">
    <source>
        <dbReference type="EMBL" id="SHI57416.1"/>
    </source>
</evidence>
<dbReference type="OrthoDB" id="140980at2"/>
<organism evidence="2 3">
    <name type="scientific">Muricoccus roseus</name>
    <dbReference type="NCBI Taxonomy" id="198092"/>
    <lineage>
        <taxon>Bacteria</taxon>
        <taxon>Pseudomonadati</taxon>
        <taxon>Pseudomonadota</taxon>
        <taxon>Alphaproteobacteria</taxon>
        <taxon>Acetobacterales</taxon>
        <taxon>Roseomonadaceae</taxon>
        <taxon>Muricoccus</taxon>
    </lineage>
</organism>
<feature type="transmembrane region" description="Helical" evidence="1">
    <location>
        <begin position="215"/>
        <end position="232"/>
    </location>
</feature>
<evidence type="ECO:0000313" key="3">
    <source>
        <dbReference type="Proteomes" id="UP000184387"/>
    </source>
</evidence>
<proteinExistence type="predicted"/>
<sequence length="307" mass="32614">MTAFAEACLLAFVLAATLGAGALVVRAAGLLLREHWVEPLAPIFTAAGRLMPLLLLLALPVLLFAGALYPWAGGPRAVPVLSASGAILLLWALLGWWLARPSSTRRAAGAALLLVVLTAAIGFEEWALSRDAAWVGSLNGIAMLVGGAGAFLGLAVLLHGCPEDPEARTGLERGLLTLGVFALWFLFVPYVTVWAADLPPEAAWYLRRQEGVWRWMKLGVILPALIGAILLSAMPQWRPWRMRLVCSLLLLQHVTLVLWTVRPDARLAPGAAHGAPNLLADAIVIGLAALALLLLARRAARSGTEAV</sequence>
<keyword evidence="1" id="KW-0472">Membrane</keyword>
<feature type="transmembrane region" description="Helical" evidence="1">
    <location>
        <begin position="244"/>
        <end position="262"/>
    </location>
</feature>
<feature type="transmembrane region" description="Helical" evidence="1">
    <location>
        <begin position="274"/>
        <end position="295"/>
    </location>
</feature>
<protein>
    <submittedName>
        <fullName evidence="2">Uncharacterized protein</fullName>
    </submittedName>
</protein>
<dbReference type="RefSeq" id="WP_073131337.1">
    <property type="nucleotide sequence ID" value="NZ_FQZF01000003.1"/>
</dbReference>
<feature type="transmembrane region" description="Helical" evidence="1">
    <location>
        <begin position="78"/>
        <end position="98"/>
    </location>
</feature>
<reference evidence="2 3" key="1">
    <citation type="submission" date="2016-11" db="EMBL/GenBank/DDBJ databases">
        <authorList>
            <person name="Jaros S."/>
            <person name="Januszkiewicz K."/>
            <person name="Wedrychowicz H."/>
        </authorList>
    </citation>
    <scope>NUCLEOTIDE SEQUENCE [LARGE SCALE GENOMIC DNA]</scope>
    <source>
        <strain evidence="2 3">DSM 14916</strain>
    </source>
</reference>
<feature type="transmembrane region" description="Helical" evidence="1">
    <location>
        <begin position="140"/>
        <end position="162"/>
    </location>
</feature>
<keyword evidence="3" id="KW-1185">Reference proteome</keyword>
<dbReference type="EMBL" id="FQZF01000003">
    <property type="protein sequence ID" value="SHI57416.1"/>
    <property type="molecule type" value="Genomic_DNA"/>
</dbReference>
<dbReference type="AlphaFoldDB" id="A0A1M6C8W6"/>
<accession>A0A1M6C8W6</accession>
<dbReference type="Proteomes" id="UP000184387">
    <property type="component" value="Unassembled WGS sequence"/>
</dbReference>
<gene>
    <name evidence="2" type="ORF">SAMN02745194_00626</name>
</gene>
<feature type="transmembrane region" description="Helical" evidence="1">
    <location>
        <begin position="53"/>
        <end position="72"/>
    </location>
</feature>
<name>A0A1M6C8W6_9PROT</name>
<keyword evidence="1" id="KW-1133">Transmembrane helix</keyword>
<feature type="transmembrane region" description="Helical" evidence="1">
    <location>
        <begin position="174"/>
        <end position="195"/>
    </location>
</feature>
<feature type="transmembrane region" description="Helical" evidence="1">
    <location>
        <begin position="110"/>
        <end position="128"/>
    </location>
</feature>